<dbReference type="AlphaFoldDB" id="A0A9K3IM60"/>
<reference evidence="1" key="1">
    <citation type="journal article" date="2017" name="Nature">
        <title>The sunflower genome provides insights into oil metabolism, flowering and Asterid evolution.</title>
        <authorList>
            <person name="Badouin H."/>
            <person name="Gouzy J."/>
            <person name="Grassa C.J."/>
            <person name="Murat F."/>
            <person name="Staton S.E."/>
            <person name="Cottret L."/>
            <person name="Lelandais-Briere C."/>
            <person name="Owens G.L."/>
            <person name="Carrere S."/>
            <person name="Mayjonade B."/>
            <person name="Legrand L."/>
            <person name="Gill N."/>
            <person name="Kane N.C."/>
            <person name="Bowers J.E."/>
            <person name="Hubner S."/>
            <person name="Bellec A."/>
            <person name="Berard A."/>
            <person name="Berges H."/>
            <person name="Blanchet N."/>
            <person name="Boniface M.C."/>
            <person name="Brunel D."/>
            <person name="Catrice O."/>
            <person name="Chaidir N."/>
            <person name="Claudel C."/>
            <person name="Donnadieu C."/>
            <person name="Faraut T."/>
            <person name="Fievet G."/>
            <person name="Helmstetter N."/>
            <person name="King M."/>
            <person name="Knapp S.J."/>
            <person name="Lai Z."/>
            <person name="Le Paslier M.C."/>
            <person name="Lippi Y."/>
            <person name="Lorenzon L."/>
            <person name="Mandel J.R."/>
            <person name="Marage G."/>
            <person name="Marchand G."/>
            <person name="Marquand E."/>
            <person name="Bret-Mestries E."/>
            <person name="Morien E."/>
            <person name="Nambeesan S."/>
            <person name="Nguyen T."/>
            <person name="Pegot-Espagnet P."/>
            <person name="Pouilly N."/>
            <person name="Raftis F."/>
            <person name="Sallet E."/>
            <person name="Schiex T."/>
            <person name="Thomas J."/>
            <person name="Vandecasteele C."/>
            <person name="Vares D."/>
            <person name="Vear F."/>
            <person name="Vautrin S."/>
            <person name="Crespi M."/>
            <person name="Mangin B."/>
            <person name="Burke J.M."/>
            <person name="Salse J."/>
            <person name="Munos S."/>
            <person name="Vincourt P."/>
            <person name="Rieseberg L.H."/>
            <person name="Langlade N.B."/>
        </authorList>
    </citation>
    <scope>NUCLEOTIDE SEQUENCE</scope>
    <source>
        <tissue evidence="1">Leaves</tissue>
    </source>
</reference>
<sequence>MVESNWLRSEQFVSMRIPSKMSSSQTGNKIGPPTISFYVG</sequence>
<dbReference type="EMBL" id="MNCJ02000322">
    <property type="protein sequence ID" value="KAF5799352.1"/>
    <property type="molecule type" value="Genomic_DNA"/>
</dbReference>
<proteinExistence type="predicted"/>
<name>A0A9K3IM60_HELAN</name>
<protein>
    <submittedName>
        <fullName evidence="1">Uncharacterized protein</fullName>
    </submittedName>
</protein>
<dbReference type="Proteomes" id="UP000215914">
    <property type="component" value="Unassembled WGS sequence"/>
</dbReference>
<organism evidence="1 2">
    <name type="scientific">Helianthus annuus</name>
    <name type="common">Common sunflower</name>
    <dbReference type="NCBI Taxonomy" id="4232"/>
    <lineage>
        <taxon>Eukaryota</taxon>
        <taxon>Viridiplantae</taxon>
        <taxon>Streptophyta</taxon>
        <taxon>Embryophyta</taxon>
        <taxon>Tracheophyta</taxon>
        <taxon>Spermatophyta</taxon>
        <taxon>Magnoliopsida</taxon>
        <taxon>eudicotyledons</taxon>
        <taxon>Gunneridae</taxon>
        <taxon>Pentapetalae</taxon>
        <taxon>asterids</taxon>
        <taxon>campanulids</taxon>
        <taxon>Asterales</taxon>
        <taxon>Asteraceae</taxon>
        <taxon>Asteroideae</taxon>
        <taxon>Heliantheae alliance</taxon>
        <taxon>Heliantheae</taxon>
        <taxon>Helianthus</taxon>
    </lineage>
</organism>
<dbReference type="Gramene" id="mRNA:HanXRQr2_Chr07g0303591">
    <property type="protein sequence ID" value="mRNA:HanXRQr2_Chr07g0303591"/>
    <property type="gene ID" value="HanXRQr2_Chr07g0303591"/>
</dbReference>
<comment type="caution">
    <text evidence="1">The sequence shown here is derived from an EMBL/GenBank/DDBJ whole genome shotgun (WGS) entry which is preliminary data.</text>
</comment>
<evidence type="ECO:0000313" key="1">
    <source>
        <dbReference type="EMBL" id="KAF5799352.1"/>
    </source>
</evidence>
<gene>
    <name evidence="1" type="ORF">HanXRQr2_Chr07g0303591</name>
</gene>
<accession>A0A9K3IM60</accession>
<reference evidence="1" key="2">
    <citation type="submission" date="2020-06" db="EMBL/GenBank/DDBJ databases">
        <title>Helianthus annuus Genome sequencing and assembly Release 2.</title>
        <authorList>
            <person name="Gouzy J."/>
            <person name="Langlade N."/>
            <person name="Munos S."/>
        </authorList>
    </citation>
    <scope>NUCLEOTIDE SEQUENCE</scope>
    <source>
        <tissue evidence="1">Leaves</tissue>
    </source>
</reference>
<evidence type="ECO:0000313" key="2">
    <source>
        <dbReference type="Proteomes" id="UP000215914"/>
    </source>
</evidence>
<keyword evidence="2" id="KW-1185">Reference proteome</keyword>